<gene>
    <name evidence="1" type="ORF">GCM10009422_25870</name>
</gene>
<dbReference type="Proteomes" id="UP001501352">
    <property type="component" value="Unassembled WGS sequence"/>
</dbReference>
<keyword evidence="2" id="KW-1185">Reference proteome</keyword>
<proteinExistence type="predicted"/>
<reference evidence="1 2" key="1">
    <citation type="journal article" date="2019" name="Int. J. Syst. Evol. Microbiol.">
        <title>The Global Catalogue of Microorganisms (GCM) 10K type strain sequencing project: providing services to taxonomists for standard genome sequencing and annotation.</title>
        <authorList>
            <consortium name="The Broad Institute Genomics Platform"/>
            <consortium name="The Broad Institute Genome Sequencing Center for Infectious Disease"/>
            <person name="Wu L."/>
            <person name="Ma J."/>
        </authorList>
    </citation>
    <scope>NUCLEOTIDE SEQUENCE [LARGE SCALE GENOMIC DNA]</scope>
    <source>
        <strain evidence="1 2">JCM 12928</strain>
    </source>
</reference>
<comment type="caution">
    <text evidence="1">The sequence shown here is derived from an EMBL/GenBank/DDBJ whole genome shotgun (WGS) entry which is preliminary data.</text>
</comment>
<evidence type="ECO:0000313" key="2">
    <source>
        <dbReference type="Proteomes" id="UP001501352"/>
    </source>
</evidence>
<evidence type="ECO:0000313" key="1">
    <source>
        <dbReference type="EMBL" id="GAA0627673.1"/>
    </source>
</evidence>
<protein>
    <submittedName>
        <fullName evidence="1">Uncharacterized protein</fullName>
    </submittedName>
</protein>
<sequence>MAIAIPEKDMPEEDYLALRAELLRAATQMSGVQTLELADLLHTVIRLRKPSRGLKNLDDLLMGEVRSFEAALAS</sequence>
<dbReference type="RefSeq" id="WP_343794399.1">
    <property type="nucleotide sequence ID" value="NZ_BAAAGA010000006.1"/>
</dbReference>
<accession>A0ABN1H371</accession>
<dbReference type="EMBL" id="BAAAGA010000006">
    <property type="protein sequence ID" value="GAA0627673.1"/>
    <property type="molecule type" value="Genomic_DNA"/>
</dbReference>
<organism evidence="1 2">
    <name type="scientific">Brevundimonas kwangchunensis</name>
    <dbReference type="NCBI Taxonomy" id="322163"/>
    <lineage>
        <taxon>Bacteria</taxon>
        <taxon>Pseudomonadati</taxon>
        <taxon>Pseudomonadota</taxon>
        <taxon>Alphaproteobacteria</taxon>
        <taxon>Caulobacterales</taxon>
        <taxon>Caulobacteraceae</taxon>
        <taxon>Brevundimonas</taxon>
    </lineage>
</organism>
<name>A0ABN1H371_9CAUL</name>